<comment type="caution">
    <text evidence="4">The sequence shown here is derived from an EMBL/GenBank/DDBJ whole genome shotgun (WGS) entry which is preliminary data.</text>
</comment>
<sequence>MRRILKVIRDRHSERGAFDASRSIEKSDLKLILEAARWAPTPNNMQNFEILIVDAKEQLEAIGKLPADMSESFLRENYAQLAFSEEELRVRKTGVLASIFPPAWTNPEAWTPDSDYRSQLTFLGRSVHETPLLLVVLYDGTKRGPGSEGDVLGHMSLGCVMENMWLMSESLGIGFHVLTVFSDSPVEQEVKRVLHVPAAMKVAFACALGYPADPGAAYPRVRRELEEFVHHNEFGRKDVVWSSR</sequence>
<dbReference type="Gene3D" id="3.40.109.10">
    <property type="entry name" value="NADH Oxidase"/>
    <property type="match status" value="1"/>
</dbReference>
<dbReference type="PANTHER" id="PTHR43673">
    <property type="entry name" value="NAD(P)H NITROREDUCTASE YDGI-RELATED"/>
    <property type="match status" value="1"/>
</dbReference>
<dbReference type="Proteomes" id="UP000538666">
    <property type="component" value="Unassembled WGS sequence"/>
</dbReference>
<name>A0A841JR65_9BACT</name>
<dbReference type="SUPFAM" id="SSF55469">
    <property type="entry name" value="FMN-dependent nitroreductase-like"/>
    <property type="match status" value="1"/>
</dbReference>
<evidence type="ECO:0000313" key="4">
    <source>
        <dbReference type="EMBL" id="MBB6143816.1"/>
    </source>
</evidence>
<comment type="similarity">
    <text evidence="1">Belongs to the nitroreductase family.</text>
</comment>
<dbReference type="AlphaFoldDB" id="A0A841JR65"/>
<evidence type="ECO:0000256" key="2">
    <source>
        <dbReference type="ARBA" id="ARBA00023002"/>
    </source>
</evidence>
<proteinExistence type="inferred from homology"/>
<dbReference type="EMBL" id="JACHEK010000003">
    <property type="protein sequence ID" value="MBB6143816.1"/>
    <property type="molecule type" value="Genomic_DNA"/>
</dbReference>
<evidence type="ECO:0000313" key="5">
    <source>
        <dbReference type="Proteomes" id="UP000538666"/>
    </source>
</evidence>
<keyword evidence="5" id="KW-1185">Reference proteome</keyword>
<dbReference type="OrthoDB" id="9812105at2"/>
<protein>
    <submittedName>
        <fullName evidence="4">Nitroreductase</fullName>
    </submittedName>
</protein>
<accession>A0A841JR65</accession>
<dbReference type="RefSeq" id="WP_050058612.1">
    <property type="nucleotide sequence ID" value="NZ_JACHEK010000003.1"/>
</dbReference>
<dbReference type="GO" id="GO:0016491">
    <property type="term" value="F:oxidoreductase activity"/>
    <property type="evidence" value="ECO:0007669"/>
    <property type="project" value="UniProtKB-KW"/>
</dbReference>
<organism evidence="4 5">
    <name type="scientific">Silvibacterium bohemicum</name>
    <dbReference type="NCBI Taxonomy" id="1577686"/>
    <lineage>
        <taxon>Bacteria</taxon>
        <taxon>Pseudomonadati</taxon>
        <taxon>Acidobacteriota</taxon>
        <taxon>Terriglobia</taxon>
        <taxon>Terriglobales</taxon>
        <taxon>Acidobacteriaceae</taxon>
        <taxon>Silvibacterium</taxon>
    </lineage>
</organism>
<evidence type="ECO:0000256" key="1">
    <source>
        <dbReference type="ARBA" id="ARBA00007118"/>
    </source>
</evidence>
<gene>
    <name evidence="4" type="ORF">HNQ77_001765</name>
</gene>
<evidence type="ECO:0000259" key="3">
    <source>
        <dbReference type="Pfam" id="PF00881"/>
    </source>
</evidence>
<dbReference type="CDD" id="cd02062">
    <property type="entry name" value="Nitro_FMN_reductase"/>
    <property type="match status" value="1"/>
</dbReference>
<feature type="domain" description="Nitroreductase" evidence="3">
    <location>
        <begin position="8"/>
        <end position="210"/>
    </location>
</feature>
<keyword evidence="2" id="KW-0560">Oxidoreductase</keyword>
<reference evidence="4 5" key="1">
    <citation type="submission" date="2020-08" db="EMBL/GenBank/DDBJ databases">
        <title>Genomic Encyclopedia of Type Strains, Phase IV (KMG-IV): sequencing the most valuable type-strain genomes for metagenomic binning, comparative biology and taxonomic classification.</title>
        <authorList>
            <person name="Goeker M."/>
        </authorList>
    </citation>
    <scope>NUCLEOTIDE SEQUENCE [LARGE SCALE GENOMIC DNA]</scope>
    <source>
        <strain evidence="4 5">DSM 103733</strain>
    </source>
</reference>
<dbReference type="Pfam" id="PF00881">
    <property type="entry name" value="Nitroreductase"/>
    <property type="match status" value="1"/>
</dbReference>
<dbReference type="InterPro" id="IPR000415">
    <property type="entry name" value="Nitroreductase-like"/>
</dbReference>
<dbReference type="InterPro" id="IPR029479">
    <property type="entry name" value="Nitroreductase"/>
</dbReference>
<dbReference type="PANTHER" id="PTHR43673:SF10">
    <property type="entry name" value="NADH DEHYDROGENASE_NAD(P)H NITROREDUCTASE XCC3605-RELATED"/>
    <property type="match status" value="1"/>
</dbReference>